<accession>A0ACC0DFW5</accession>
<name>A0ACC0DFW5_9PEZI</name>
<protein>
    <submittedName>
        <fullName evidence="1">Uncharacterized protein</fullName>
    </submittedName>
</protein>
<dbReference type="Proteomes" id="UP001497680">
    <property type="component" value="Unassembled WGS sequence"/>
</dbReference>
<evidence type="ECO:0000313" key="2">
    <source>
        <dbReference type="Proteomes" id="UP001497680"/>
    </source>
</evidence>
<comment type="caution">
    <text evidence="1">The sequence shown here is derived from an EMBL/GenBank/DDBJ whole genome shotgun (WGS) entry which is preliminary data.</text>
</comment>
<sequence length="204" mass="21721">MGVQRSSQSRNLPLLFLLIIVIFFFSRYTGITTGISDQVAVDEKMSESGNVIPKLQVSVRQVSTSPPKLGVAVTNTGAEPVTVLTWNSPLDPLALQLGLLSFISDGSPIDIPTIQVRRKMPPGADSLATIGAGQTKEQELELKEPIVPLGRLRGTTVSVVCRGEWMSVWPSEADAISQASLESAGAGEDAFRGAFQSEAVGIEL</sequence>
<organism evidence="1 2">
    <name type="scientific">Hypoxylon rubiginosum</name>
    <dbReference type="NCBI Taxonomy" id="110542"/>
    <lineage>
        <taxon>Eukaryota</taxon>
        <taxon>Fungi</taxon>
        <taxon>Dikarya</taxon>
        <taxon>Ascomycota</taxon>
        <taxon>Pezizomycotina</taxon>
        <taxon>Sordariomycetes</taxon>
        <taxon>Xylariomycetidae</taxon>
        <taxon>Xylariales</taxon>
        <taxon>Hypoxylaceae</taxon>
        <taxon>Hypoxylon</taxon>
    </lineage>
</organism>
<proteinExistence type="predicted"/>
<dbReference type="EMBL" id="MU394285">
    <property type="protein sequence ID" value="KAI6091741.1"/>
    <property type="molecule type" value="Genomic_DNA"/>
</dbReference>
<gene>
    <name evidence="1" type="ORF">F4821DRAFT_172271</name>
</gene>
<reference evidence="1 2" key="1">
    <citation type="journal article" date="2022" name="New Phytol.">
        <title>Ecological generalism drives hyperdiversity of secondary metabolite gene clusters in xylarialean endophytes.</title>
        <authorList>
            <person name="Franco M.E.E."/>
            <person name="Wisecaver J.H."/>
            <person name="Arnold A.E."/>
            <person name="Ju Y.M."/>
            <person name="Slot J.C."/>
            <person name="Ahrendt S."/>
            <person name="Moore L.P."/>
            <person name="Eastman K.E."/>
            <person name="Scott K."/>
            <person name="Konkel Z."/>
            <person name="Mondo S.J."/>
            <person name="Kuo A."/>
            <person name="Hayes R.D."/>
            <person name="Haridas S."/>
            <person name="Andreopoulos B."/>
            <person name="Riley R."/>
            <person name="LaButti K."/>
            <person name="Pangilinan J."/>
            <person name="Lipzen A."/>
            <person name="Amirebrahimi M."/>
            <person name="Yan J."/>
            <person name="Adam C."/>
            <person name="Keymanesh K."/>
            <person name="Ng V."/>
            <person name="Louie K."/>
            <person name="Northen T."/>
            <person name="Drula E."/>
            <person name="Henrissat B."/>
            <person name="Hsieh H.M."/>
            <person name="Youens-Clark K."/>
            <person name="Lutzoni F."/>
            <person name="Miadlikowska J."/>
            <person name="Eastwood D.C."/>
            <person name="Hamelin R.C."/>
            <person name="Grigoriev I.V."/>
            <person name="U'Ren J.M."/>
        </authorList>
    </citation>
    <scope>NUCLEOTIDE SEQUENCE [LARGE SCALE GENOMIC DNA]</scope>
    <source>
        <strain evidence="1 2">ER1909</strain>
    </source>
</reference>
<evidence type="ECO:0000313" key="1">
    <source>
        <dbReference type="EMBL" id="KAI6091741.1"/>
    </source>
</evidence>
<keyword evidence="2" id="KW-1185">Reference proteome</keyword>